<dbReference type="EMBL" id="SRYE01000001">
    <property type="protein sequence ID" value="TGY63184.1"/>
    <property type="molecule type" value="Genomic_DNA"/>
</dbReference>
<evidence type="ECO:0008006" key="3">
    <source>
        <dbReference type="Google" id="ProtNLM"/>
    </source>
</evidence>
<sequence>MATISARVPDEIKRQGVDALRAKGATVSDLVNAAFNHLIQTGELPGEGASEAVAVLPRGPRGLDGAQMQELRRSLAATTFEGVHLEGLDVRRALAEGRRRDYEALS</sequence>
<dbReference type="AlphaFoldDB" id="A0A4S2F735"/>
<reference evidence="1 2" key="1">
    <citation type="submission" date="2019-04" db="EMBL/GenBank/DDBJ databases">
        <title>Microbes associate with the intestines of laboratory mice.</title>
        <authorList>
            <person name="Navarre W."/>
            <person name="Wong E."/>
            <person name="Huang K."/>
            <person name="Tropini C."/>
            <person name="Ng K."/>
            <person name="Yu B."/>
        </authorList>
    </citation>
    <scope>NUCLEOTIDE SEQUENCE [LARGE SCALE GENOMIC DNA]</scope>
    <source>
        <strain evidence="1 2">NM07_P-09</strain>
    </source>
</reference>
<dbReference type="InterPro" id="IPR013321">
    <property type="entry name" value="Arc_rbn_hlx_hlx"/>
</dbReference>
<comment type="caution">
    <text evidence="1">The sequence shown here is derived from an EMBL/GenBank/DDBJ whole genome shotgun (WGS) entry which is preliminary data.</text>
</comment>
<keyword evidence="2" id="KW-1185">Reference proteome</keyword>
<dbReference type="GO" id="GO:0006355">
    <property type="term" value="P:regulation of DNA-templated transcription"/>
    <property type="evidence" value="ECO:0007669"/>
    <property type="project" value="InterPro"/>
</dbReference>
<name>A0A4S2F735_9ACTN</name>
<dbReference type="Proteomes" id="UP000310263">
    <property type="component" value="Unassembled WGS sequence"/>
</dbReference>
<dbReference type="Gene3D" id="1.10.1220.10">
    <property type="entry name" value="Met repressor-like"/>
    <property type="match status" value="1"/>
</dbReference>
<proteinExistence type="predicted"/>
<evidence type="ECO:0000313" key="1">
    <source>
        <dbReference type="EMBL" id="TGY63184.1"/>
    </source>
</evidence>
<evidence type="ECO:0000313" key="2">
    <source>
        <dbReference type="Proteomes" id="UP000310263"/>
    </source>
</evidence>
<organism evidence="1 2">
    <name type="scientific">Muricaecibacterium torontonense</name>
    <dbReference type="NCBI Taxonomy" id="3032871"/>
    <lineage>
        <taxon>Bacteria</taxon>
        <taxon>Bacillati</taxon>
        <taxon>Actinomycetota</taxon>
        <taxon>Coriobacteriia</taxon>
        <taxon>Coriobacteriales</taxon>
        <taxon>Atopobiaceae</taxon>
        <taxon>Muricaecibacterium</taxon>
    </lineage>
</organism>
<accession>A0A4S2F735</accession>
<gene>
    <name evidence="1" type="ORF">E5334_01390</name>
</gene>
<protein>
    <recommendedName>
        <fullName evidence="3">RelB/DinJ family addiction module antitoxin</fullName>
    </recommendedName>
</protein>